<dbReference type="SUPFAM" id="SSF56672">
    <property type="entry name" value="DNA/RNA polymerases"/>
    <property type="match status" value="1"/>
</dbReference>
<name>A0A1R0GT61_9FUNG</name>
<dbReference type="PANTHER" id="PTHR33064:SF37">
    <property type="entry name" value="RIBONUCLEASE H"/>
    <property type="match status" value="1"/>
</dbReference>
<dbReference type="STRING" id="133383.A0A1R0GT61"/>
<dbReference type="InterPro" id="IPR043128">
    <property type="entry name" value="Rev_trsase/Diguanyl_cyclase"/>
</dbReference>
<organism evidence="1 2">
    <name type="scientific">Smittium mucronatum</name>
    <dbReference type="NCBI Taxonomy" id="133383"/>
    <lineage>
        <taxon>Eukaryota</taxon>
        <taxon>Fungi</taxon>
        <taxon>Fungi incertae sedis</taxon>
        <taxon>Zoopagomycota</taxon>
        <taxon>Kickxellomycotina</taxon>
        <taxon>Harpellomycetes</taxon>
        <taxon>Harpellales</taxon>
        <taxon>Legeriomycetaceae</taxon>
        <taxon>Smittium</taxon>
    </lineage>
</organism>
<sequence length="84" mass="9591">MKCIFSVQKVDILGFTFSEHGKEIAKDKIAAVKEFPRPTSIPTLLRFLVMTSFCRSLIENFTELAAPMYSVLKKDAAFTRDTNW</sequence>
<dbReference type="Gene3D" id="3.30.70.270">
    <property type="match status" value="1"/>
</dbReference>
<dbReference type="OrthoDB" id="5417660at2759"/>
<protein>
    <submittedName>
        <fullName evidence="1">Pol polyprotein</fullName>
    </submittedName>
</protein>
<dbReference type="InterPro" id="IPR051320">
    <property type="entry name" value="Viral_Replic_Matur_Polypro"/>
</dbReference>
<comment type="caution">
    <text evidence="1">The sequence shown here is derived from an EMBL/GenBank/DDBJ whole genome shotgun (WGS) entry which is preliminary data.</text>
</comment>
<dbReference type="EMBL" id="LSSL01003794">
    <property type="protein sequence ID" value="OLY80084.1"/>
    <property type="molecule type" value="Genomic_DNA"/>
</dbReference>
<evidence type="ECO:0000313" key="2">
    <source>
        <dbReference type="Proteomes" id="UP000187455"/>
    </source>
</evidence>
<keyword evidence="2" id="KW-1185">Reference proteome</keyword>
<dbReference type="Proteomes" id="UP000187455">
    <property type="component" value="Unassembled WGS sequence"/>
</dbReference>
<accession>A0A1R0GT61</accession>
<reference evidence="1 2" key="1">
    <citation type="journal article" date="2016" name="Mol. Biol. Evol.">
        <title>Genome-Wide Survey of Gut Fungi (Harpellales) Reveals the First Horizontally Transferred Ubiquitin Gene from a Mosquito Host.</title>
        <authorList>
            <person name="Wang Y."/>
            <person name="White M.M."/>
            <person name="Kvist S."/>
            <person name="Moncalvo J.M."/>
        </authorList>
    </citation>
    <scope>NUCLEOTIDE SEQUENCE [LARGE SCALE GENOMIC DNA]</scope>
    <source>
        <strain evidence="1 2">ALG-7-W6</strain>
    </source>
</reference>
<dbReference type="AlphaFoldDB" id="A0A1R0GT61"/>
<dbReference type="InterPro" id="IPR043502">
    <property type="entry name" value="DNA/RNA_pol_sf"/>
</dbReference>
<gene>
    <name evidence="1" type="ORF">AYI68_g5830</name>
</gene>
<proteinExistence type="predicted"/>
<evidence type="ECO:0000313" key="1">
    <source>
        <dbReference type="EMBL" id="OLY80084.1"/>
    </source>
</evidence>
<dbReference type="PANTHER" id="PTHR33064">
    <property type="entry name" value="POL PROTEIN"/>
    <property type="match status" value="1"/>
</dbReference>